<reference evidence="2 3" key="1">
    <citation type="journal article" date="2016" name="Genome Announc.">
        <title>Complete Genome Sequence of Aurantimicrobium minutum Type Strain KNCT, a Planktonic Ultramicrobacterium Isolated from River Water.</title>
        <authorList>
            <person name="Nakai R."/>
            <person name="Fujisawa T."/>
            <person name="Nakamura Y."/>
            <person name="Nishide H."/>
            <person name="Uchiyama I."/>
            <person name="Baba T."/>
            <person name="Toyoda A."/>
            <person name="Fujiyama A."/>
            <person name="Naganuma T."/>
            <person name="Niki H."/>
        </authorList>
    </citation>
    <scope>NUCLEOTIDE SEQUENCE [LARGE SCALE GENOMIC DNA]</scope>
    <source>
        <strain evidence="2 3">KNC</strain>
    </source>
</reference>
<dbReference type="GeneID" id="80452419"/>
<dbReference type="KEGG" id="amin:AUMI_112300"/>
<keyword evidence="1" id="KW-0812">Transmembrane</keyword>
<keyword evidence="1" id="KW-1133">Transmembrane helix</keyword>
<dbReference type="SUPFAM" id="SSF55961">
    <property type="entry name" value="Bet v1-like"/>
    <property type="match status" value="1"/>
</dbReference>
<dbReference type="InterPro" id="IPR023393">
    <property type="entry name" value="START-like_dom_sf"/>
</dbReference>
<dbReference type="OrthoDB" id="7428016at2"/>
<keyword evidence="1" id="KW-0472">Membrane</keyword>
<evidence type="ECO:0008006" key="4">
    <source>
        <dbReference type="Google" id="ProtNLM"/>
    </source>
</evidence>
<dbReference type="AlphaFoldDB" id="A0A173LY46"/>
<accession>A0A173LY46</accession>
<organism evidence="2 3">
    <name type="scientific">Aurantimicrobium minutum</name>
    <dbReference type="NCBI Taxonomy" id="708131"/>
    <lineage>
        <taxon>Bacteria</taxon>
        <taxon>Bacillati</taxon>
        <taxon>Actinomycetota</taxon>
        <taxon>Actinomycetes</taxon>
        <taxon>Micrococcales</taxon>
        <taxon>Microbacteriaceae</taxon>
        <taxon>Aurantimicrobium</taxon>
    </lineage>
</organism>
<protein>
    <recommendedName>
        <fullName evidence="4">SRPBCC family protein</fullName>
    </recommendedName>
</protein>
<proteinExistence type="predicted"/>
<dbReference type="EMBL" id="AP017457">
    <property type="protein sequence ID" value="BAU99772.1"/>
    <property type="molecule type" value="Genomic_DNA"/>
</dbReference>
<dbReference type="Gene3D" id="3.30.530.20">
    <property type="match status" value="1"/>
</dbReference>
<evidence type="ECO:0000313" key="2">
    <source>
        <dbReference type="EMBL" id="BAU99772.1"/>
    </source>
</evidence>
<sequence length="156" mass="17554">MNVFLRLTLDCEPDVAWRAIANPKVFTAVSSPWLKIVSKEQGGFPQAWIGDGPHEVSMRLFGVIPMGHQTIDVSFTQRPGGVRMMIDSGKALSGPMKMVKNWDHRMAISPTDNNQTLYRDRLVVKAGLLTPFVFIGLWTFWQIRGAKLKKLAPTWS</sequence>
<feature type="transmembrane region" description="Helical" evidence="1">
    <location>
        <begin position="122"/>
        <end position="141"/>
    </location>
</feature>
<gene>
    <name evidence="2" type="ORF">AUMI_112300</name>
</gene>
<evidence type="ECO:0000256" key="1">
    <source>
        <dbReference type="SAM" id="Phobius"/>
    </source>
</evidence>
<name>A0A173LY46_9MICO</name>
<dbReference type="RefSeq" id="WP_096382581.1">
    <property type="nucleotide sequence ID" value="NZ_AP017457.1"/>
</dbReference>
<evidence type="ECO:0000313" key="3">
    <source>
        <dbReference type="Proteomes" id="UP000243847"/>
    </source>
</evidence>
<dbReference type="Proteomes" id="UP000243847">
    <property type="component" value="Chromosome sequence1"/>
</dbReference>